<dbReference type="Pfam" id="PF00264">
    <property type="entry name" value="Tyrosinase"/>
    <property type="match status" value="1"/>
</dbReference>
<comment type="similarity">
    <text evidence="1">Belongs to the tyrosinase family.</text>
</comment>
<keyword evidence="5" id="KW-0470">Melanin biosynthesis</keyword>
<dbReference type="InterPro" id="IPR002227">
    <property type="entry name" value="Tyrosinase_Cu-bd"/>
</dbReference>
<evidence type="ECO:0000256" key="1">
    <source>
        <dbReference type="ARBA" id="ARBA00009928"/>
    </source>
</evidence>
<proteinExistence type="inferred from homology"/>
<dbReference type="GO" id="GO:0042438">
    <property type="term" value="P:melanin biosynthetic process"/>
    <property type="evidence" value="ECO:0007669"/>
    <property type="project" value="UniProtKB-KW"/>
</dbReference>
<dbReference type="PANTHER" id="PTHR11474:SF76">
    <property type="entry name" value="SHKT DOMAIN-CONTAINING PROTEIN"/>
    <property type="match status" value="1"/>
</dbReference>
<evidence type="ECO:0000256" key="9">
    <source>
        <dbReference type="SAM" id="SignalP"/>
    </source>
</evidence>
<name>A0A8H6MRC0_9PEZI</name>
<dbReference type="SUPFAM" id="SSF48056">
    <property type="entry name" value="Di-copper centre-containing domain"/>
    <property type="match status" value="1"/>
</dbReference>
<dbReference type="Proteomes" id="UP000652219">
    <property type="component" value="Unassembled WGS sequence"/>
</dbReference>
<dbReference type="InterPro" id="IPR021765">
    <property type="entry name" value="UstYa-like"/>
</dbReference>
<comment type="caution">
    <text evidence="12">The sequence shown here is derived from an EMBL/GenBank/DDBJ whole genome shotgun (WGS) entry which is preliminary data.</text>
</comment>
<dbReference type="GO" id="GO:0004503">
    <property type="term" value="F:tyrosinase activity"/>
    <property type="evidence" value="ECO:0007669"/>
    <property type="project" value="UniProtKB-EC"/>
</dbReference>
<dbReference type="Gene3D" id="1.10.1280.10">
    <property type="entry name" value="Di-copper center containing domain from catechol oxidase"/>
    <property type="match status" value="1"/>
</dbReference>
<dbReference type="PROSITE" id="PS00497">
    <property type="entry name" value="TYROSINASE_1"/>
    <property type="match status" value="1"/>
</dbReference>
<evidence type="ECO:0000259" key="10">
    <source>
        <dbReference type="PROSITE" id="PS00497"/>
    </source>
</evidence>
<dbReference type="InterPro" id="IPR008922">
    <property type="entry name" value="Di-copper_centre_dom_sf"/>
</dbReference>
<dbReference type="GO" id="GO:0046872">
    <property type="term" value="F:metal ion binding"/>
    <property type="evidence" value="ECO:0007669"/>
    <property type="project" value="UniProtKB-KW"/>
</dbReference>
<feature type="domain" description="Tyrosinase copper-binding" evidence="11">
    <location>
        <begin position="500"/>
        <end position="511"/>
    </location>
</feature>
<organism evidence="12 13">
    <name type="scientific">Colletotrichum sojae</name>
    <dbReference type="NCBI Taxonomy" id="2175907"/>
    <lineage>
        <taxon>Eukaryota</taxon>
        <taxon>Fungi</taxon>
        <taxon>Dikarya</taxon>
        <taxon>Ascomycota</taxon>
        <taxon>Pezizomycotina</taxon>
        <taxon>Sordariomycetes</taxon>
        <taxon>Hypocreomycetidae</taxon>
        <taxon>Glomerellales</taxon>
        <taxon>Glomerellaceae</taxon>
        <taxon>Colletotrichum</taxon>
        <taxon>Colletotrichum orchidearum species complex</taxon>
    </lineage>
</organism>
<dbReference type="PROSITE" id="PS00498">
    <property type="entry name" value="TYROSINASE_2"/>
    <property type="match status" value="1"/>
</dbReference>
<evidence type="ECO:0000256" key="5">
    <source>
        <dbReference type="ARBA" id="ARBA00023101"/>
    </source>
</evidence>
<evidence type="ECO:0000256" key="3">
    <source>
        <dbReference type="ARBA" id="ARBA00022723"/>
    </source>
</evidence>
<gene>
    <name evidence="12" type="ORF">CSOJ01_08941</name>
</gene>
<sequence length="551" mass="62093">MAYLSAGLLACLLAYTLTVSLPDLQERRNPRPAHSQLPPTIKNTFEHLRKLEDLGPAGDEIWNSEVLPREGGFLWVQANSTENREGWGITMFHALHCLQMVREVFKMAVVPSDHNESHYSQLSRRGSASHSHHVDPKHATHCFSYLYQVITCGADGTLERPQRKFDAQGRETSWVVNGAGVQHKCRDAQLLWDVVGTIPLDLPRSQPIMLSLIGLLTLLQPALAWLPTVGLSWGGDDRPPVRQDINDLVREGGPQLSLFVLALEEVQSRPEDAENSYFQIAGIHGFASKPYNDIPFPDPEESGYCAHYSITFPTWHRIYLLHFESVISQAALDIATRYAENDRNEYTQAAKSLRLPYWDWPSNSELPDVVTRENITVHAPEGRKEMANPLFAYRFHTDNRSNGLGPDYEEVKVPQTLRRPGTDGKSNHTAANNFLSQRQLMLLSVTHTCLTRIGIYNEFARMPSPFDPFDSNIEVLHNAIHNAAGGEGSQLTTTKFAAFDPLFWLHHANLDRVFAFWQVLNPTSIMVEERERSGELAGLDTGSFYLSTAFR</sequence>
<dbReference type="EMBL" id="WIGN01000162">
    <property type="protein sequence ID" value="KAF6806282.1"/>
    <property type="molecule type" value="Genomic_DNA"/>
</dbReference>
<dbReference type="GO" id="GO:0043386">
    <property type="term" value="P:mycotoxin biosynthetic process"/>
    <property type="evidence" value="ECO:0007669"/>
    <property type="project" value="InterPro"/>
</dbReference>
<feature type="signal peptide" evidence="9">
    <location>
        <begin position="1"/>
        <end position="18"/>
    </location>
</feature>
<comment type="similarity">
    <text evidence="6">Belongs to the ustYa family.</text>
</comment>
<evidence type="ECO:0000256" key="8">
    <source>
        <dbReference type="ARBA" id="ARBA00048881"/>
    </source>
</evidence>
<evidence type="ECO:0000259" key="11">
    <source>
        <dbReference type="PROSITE" id="PS00498"/>
    </source>
</evidence>
<reference evidence="12 13" key="1">
    <citation type="journal article" date="2020" name="Phytopathology">
        <title>Genome Sequence Resources of Colletotrichum truncatum, C. plurivorum, C. musicola, and C. sojae: Four Species Pathogenic to Soybean (Glycine max).</title>
        <authorList>
            <person name="Rogerio F."/>
            <person name="Boufleur T.R."/>
            <person name="Ciampi-Guillardi M."/>
            <person name="Sukno S.A."/>
            <person name="Thon M.R."/>
            <person name="Massola Junior N.S."/>
            <person name="Baroncelli R."/>
        </authorList>
    </citation>
    <scope>NUCLEOTIDE SEQUENCE [LARGE SCALE GENOMIC DNA]</scope>
    <source>
        <strain evidence="12 13">LFN0009</strain>
    </source>
</reference>
<evidence type="ECO:0000256" key="2">
    <source>
        <dbReference type="ARBA" id="ARBA00011906"/>
    </source>
</evidence>
<keyword evidence="4" id="KW-0186">Copper</keyword>
<accession>A0A8H6MRC0</accession>
<dbReference type="Pfam" id="PF11807">
    <property type="entry name" value="UstYa"/>
    <property type="match status" value="1"/>
</dbReference>
<dbReference type="InterPro" id="IPR050316">
    <property type="entry name" value="Tyrosinase/Hemocyanin"/>
</dbReference>
<comment type="catalytic activity">
    <reaction evidence="7">
        <text>2 L-dopa + O2 = 2 L-dopaquinone + 2 H2O</text>
        <dbReference type="Rhea" id="RHEA:34287"/>
        <dbReference type="ChEBI" id="CHEBI:15377"/>
        <dbReference type="ChEBI" id="CHEBI:15379"/>
        <dbReference type="ChEBI" id="CHEBI:57504"/>
        <dbReference type="ChEBI" id="CHEBI:57924"/>
        <dbReference type="EC" id="1.14.18.1"/>
    </reaction>
</comment>
<dbReference type="PRINTS" id="PR00092">
    <property type="entry name" value="TYROSINASE"/>
</dbReference>
<protein>
    <recommendedName>
        <fullName evidence="2">tyrosinase</fullName>
        <ecNumber evidence="2">1.14.18.1</ecNumber>
    </recommendedName>
</protein>
<comment type="catalytic activity">
    <reaction evidence="8">
        <text>L-tyrosine + O2 = L-dopaquinone + H2O</text>
        <dbReference type="Rhea" id="RHEA:18117"/>
        <dbReference type="ChEBI" id="CHEBI:15377"/>
        <dbReference type="ChEBI" id="CHEBI:15379"/>
        <dbReference type="ChEBI" id="CHEBI:57924"/>
        <dbReference type="ChEBI" id="CHEBI:58315"/>
        <dbReference type="EC" id="1.14.18.1"/>
    </reaction>
</comment>
<keyword evidence="3" id="KW-0479">Metal-binding</keyword>
<dbReference type="EC" id="1.14.18.1" evidence="2"/>
<evidence type="ECO:0000313" key="12">
    <source>
        <dbReference type="EMBL" id="KAF6806282.1"/>
    </source>
</evidence>
<evidence type="ECO:0000313" key="13">
    <source>
        <dbReference type="Proteomes" id="UP000652219"/>
    </source>
</evidence>
<evidence type="ECO:0000256" key="4">
    <source>
        <dbReference type="ARBA" id="ARBA00023008"/>
    </source>
</evidence>
<feature type="chain" id="PRO_5034053858" description="tyrosinase" evidence="9">
    <location>
        <begin position="19"/>
        <end position="551"/>
    </location>
</feature>
<dbReference type="PANTHER" id="PTHR11474">
    <property type="entry name" value="TYROSINASE FAMILY MEMBER"/>
    <property type="match status" value="1"/>
</dbReference>
<evidence type="ECO:0000256" key="7">
    <source>
        <dbReference type="ARBA" id="ARBA00048233"/>
    </source>
</evidence>
<keyword evidence="9" id="KW-0732">Signal</keyword>
<keyword evidence="13" id="KW-1185">Reference proteome</keyword>
<dbReference type="AlphaFoldDB" id="A0A8H6MRC0"/>
<evidence type="ECO:0000256" key="6">
    <source>
        <dbReference type="ARBA" id="ARBA00035112"/>
    </source>
</evidence>
<feature type="domain" description="Tyrosinase copper-binding" evidence="10">
    <location>
        <begin position="307"/>
        <end position="324"/>
    </location>
</feature>